<dbReference type="GO" id="GO:0005576">
    <property type="term" value="C:extracellular region"/>
    <property type="evidence" value="ECO:0007669"/>
    <property type="project" value="InterPro"/>
</dbReference>
<sequence>MRVNQRNKMSLKVIVLLFVINIGFSANTKAGSQLTNANYITTQSFNIEDEHCCERCNCKTLYDNNDVHNIDTMCQCLDIEEYCHPSCISCVCTKSNPPQCQCDDWRYAKCYIPRC</sequence>
<dbReference type="AlphaFoldDB" id="A0A6B9V9P2"/>
<dbReference type="SUPFAM" id="SSF57247">
    <property type="entry name" value="Bowman-Birk inhibitor, BBI"/>
    <property type="match status" value="1"/>
</dbReference>
<evidence type="ECO:0000256" key="3">
    <source>
        <dbReference type="ARBA" id="ARBA00022900"/>
    </source>
</evidence>
<dbReference type="Gene3D" id="2.10.69.10">
    <property type="entry name" value="Cysteine Protease (Bromelain) Inhibitor, subunit H"/>
    <property type="match status" value="1"/>
</dbReference>
<evidence type="ECO:0000256" key="1">
    <source>
        <dbReference type="ARBA" id="ARBA00008506"/>
    </source>
</evidence>
<organism evidence="7 8">
    <name type="scientific">Arachis hypogaea</name>
    <name type="common">Peanut</name>
    <dbReference type="NCBI Taxonomy" id="3818"/>
    <lineage>
        <taxon>Eukaryota</taxon>
        <taxon>Viridiplantae</taxon>
        <taxon>Streptophyta</taxon>
        <taxon>Embryophyta</taxon>
        <taxon>Tracheophyta</taxon>
        <taxon>Spermatophyta</taxon>
        <taxon>Magnoliopsida</taxon>
        <taxon>eudicotyledons</taxon>
        <taxon>Gunneridae</taxon>
        <taxon>Pentapetalae</taxon>
        <taxon>rosids</taxon>
        <taxon>fabids</taxon>
        <taxon>Fabales</taxon>
        <taxon>Fabaceae</taxon>
        <taxon>Papilionoideae</taxon>
        <taxon>50 kb inversion clade</taxon>
        <taxon>dalbergioids sensu lato</taxon>
        <taxon>Dalbergieae</taxon>
        <taxon>Pterocarpus clade</taxon>
        <taxon>Arachis</taxon>
    </lineage>
</organism>
<protein>
    <submittedName>
        <fullName evidence="7">Bowman-Birk type proteinase inhibitor</fullName>
    </submittedName>
</protein>
<reference evidence="7 8" key="1">
    <citation type="submission" date="2020-01" db="EMBL/GenBank/DDBJ databases">
        <title>Genome sequence of Arachis hypogaea, cultivar Shitouqi.</title>
        <authorList>
            <person name="Zhuang W."/>
            <person name="Chen H."/>
            <person name="Varshney R."/>
            <person name="Wang D."/>
            <person name="Ming R."/>
        </authorList>
    </citation>
    <scope>NUCLEOTIDE SEQUENCE [LARGE SCALE GENOMIC DNA]</scope>
    <source>
        <tissue evidence="7">Young leaf</tissue>
    </source>
</reference>
<keyword evidence="3" id="KW-0722">Serine protease inhibitor</keyword>
<proteinExistence type="inferred from homology"/>
<accession>A0A6B9V9P2</accession>
<feature type="chain" id="PRO_5025625493" evidence="5">
    <location>
        <begin position="26"/>
        <end position="115"/>
    </location>
</feature>
<dbReference type="InterPro" id="IPR035995">
    <property type="entry name" value="Bowman-Birk_prot_inh"/>
</dbReference>
<dbReference type="SMR" id="A0A6B9V9P2"/>
<dbReference type="EMBL" id="CP031001">
    <property type="protein sequence ID" value="QHN77957.1"/>
    <property type="molecule type" value="Genomic_DNA"/>
</dbReference>
<evidence type="ECO:0000313" key="7">
    <source>
        <dbReference type="EMBL" id="QHN77957.1"/>
    </source>
</evidence>
<evidence type="ECO:0000256" key="4">
    <source>
        <dbReference type="ARBA" id="ARBA00023157"/>
    </source>
</evidence>
<keyword evidence="2" id="KW-0646">Protease inhibitor</keyword>
<keyword evidence="4" id="KW-1015">Disulfide bond</keyword>
<dbReference type="Proteomes" id="UP000464620">
    <property type="component" value="Chromosome B09"/>
</dbReference>
<evidence type="ECO:0000256" key="2">
    <source>
        <dbReference type="ARBA" id="ARBA00022690"/>
    </source>
</evidence>
<dbReference type="Pfam" id="PF00228">
    <property type="entry name" value="Bowman-Birk_leg"/>
    <property type="match status" value="1"/>
</dbReference>
<evidence type="ECO:0000259" key="6">
    <source>
        <dbReference type="Pfam" id="PF00228"/>
    </source>
</evidence>
<feature type="signal peptide" evidence="5">
    <location>
        <begin position="1"/>
        <end position="25"/>
    </location>
</feature>
<evidence type="ECO:0000313" key="8">
    <source>
        <dbReference type="Proteomes" id="UP000464620"/>
    </source>
</evidence>
<feature type="domain" description="Bowman-Birk serine protease inhibitors family" evidence="6">
    <location>
        <begin position="89"/>
        <end position="110"/>
    </location>
</feature>
<name>A0A6B9V9P2_ARAHY</name>
<dbReference type="InterPro" id="IPR000877">
    <property type="entry name" value="Prot_inh_BBI"/>
</dbReference>
<dbReference type="GO" id="GO:0004867">
    <property type="term" value="F:serine-type endopeptidase inhibitor activity"/>
    <property type="evidence" value="ECO:0007669"/>
    <property type="project" value="UniProtKB-KW"/>
</dbReference>
<evidence type="ECO:0000256" key="5">
    <source>
        <dbReference type="SAM" id="SignalP"/>
    </source>
</evidence>
<dbReference type="Gramene" id="arahy.Tifrunner.gnm2.ann2.Ah19g319500.1">
    <property type="protein sequence ID" value="arahy.Tifrunner.gnm2.ann2.Ah19g319500.1-CDS-1"/>
    <property type="gene ID" value="arahy.Tifrunner.gnm2.ann2.Ah19g319500"/>
</dbReference>
<gene>
    <name evidence="7" type="ORF">DS421_19g657340</name>
</gene>
<keyword evidence="5" id="KW-0732">Signal</keyword>
<dbReference type="CDD" id="cd00023">
    <property type="entry name" value="BBI"/>
    <property type="match status" value="1"/>
</dbReference>
<comment type="similarity">
    <text evidence="1">Belongs to the Bowman-Birk serine protease inhibitor family.</text>
</comment>